<dbReference type="EMBL" id="QLYX01000001">
    <property type="protein sequence ID" value="RAY16744.1"/>
    <property type="molecule type" value="Genomic_DNA"/>
</dbReference>
<evidence type="ECO:0000313" key="4">
    <source>
        <dbReference type="EMBL" id="RAY16744.1"/>
    </source>
</evidence>
<feature type="domain" description="HTH araC/xylS-type" evidence="3">
    <location>
        <begin position="150"/>
        <end position="247"/>
    </location>
</feature>
<organism evidence="4 5">
    <name type="scientific">Actinomadura craniellae</name>
    <dbReference type="NCBI Taxonomy" id="2231787"/>
    <lineage>
        <taxon>Bacteria</taxon>
        <taxon>Bacillati</taxon>
        <taxon>Actinomycetota</taxon>
        <taxon>Actinomycetes</taxon>
        <taxon>Streptosporangiales</taxon>
        <taxon>Thermomonosporaceae</taxon>
        <taxon>Actinomadura</taxon>
    </lineage>
</organism>
<dbReference type="Gene3D" id="1.10.10.60">
    <property type="entry name" value="Homeodomain-like"/>
    <property type="match status" value="1"/>
</dbReference>
<dbReference type="RefSeq" id="WP_111862796.1">
    <property type="nucleotide sequence ID" value="NZ_QLYX01000001.1"/>
</dbReference>
<dbReference type="Pfam" id="PF12833">
    <property type="entry name" value="HTH_18"/>
    <property type="match status" value="1"/>
</dbReference>
<dbReference type="OrthoDB" id="2039152at2"/>
<proteinExistence type="predicted"/>
<dbReference type="SUPFAM" id="SSF51182">
    <property type="entry name" value="RmlC-like cupins"/>
    <property type="match status" value="1"/>
</dbReference>
<dbReference type="Proteomes" id="UP000251891">
    <property type="component" value="Unassembled WGS sequence"/>
</dbReference>
<dbReference type="PANTHER" id="PTHR11019">
    <property type="entry name" value="HTH-TYPE TRANSCRIPTIONAL REGULATOR NIMR"/>
    <property type="match status" value="1"/>
</dbReference>
<keyword evidence="2" id="KW-0804">Transcription</keyword>
<dbReference type="PROSITE" id="PS01124">
    <property type="entry name" value="HTH_ARAC_FAMILY_2"/>
    <property type="match status" value="1"/>
</dbReference>
<dbReference type="GO" id="GO:0003700">
    <property type="term" value="F:DNA-binding transcription factor activity"/>
    <property type="evidence" value="ECO:0007669"/>
    <property type="project" value="InterPro"/>
</dbReference>
<dbReference type="AlphaFoldDB" id="A0A365HC84"/>
<comment type="caution">
    <text evidence="4">The sequence shown here is derived from an EMBL/GenBank/DDBJ whole genome shotgun (WGS) entry which is preliminary data.</text>
</comment>
<dbReference type="InterPro" id="IPR018060">
    <property type="entry name" value="HTH_AraC"/>
</dbReference>
<dbReference type="InterPro" id="IPR009057">
    <property type="entry name" value="Homeodomain-like_sf"/>
</dbReference>
<evidence type="ECO:0000259" key="3">
    <source>
        <dbReference type="PROSITE" id="PS01124"/>
    </source>
</evidence>
<reference evidence="4 5" key="1">
    <citation type="submission" date="2018-06" db="EMBL/GenBank/DDBJ databases">
        <title>Actinomadura craniellae sp. nov. isolated from marine sponge Craniella sp.</title>
        <authorList>
            <person name="Li L."/>
            <person name="Xu Q.H."/>
            <person name="Lin H.W."/>
            <person name="Lu Y.H."/>
        </authorList>
    </citation>
    <scope>NUCLEOTIDE SEQUENCE [LARGE SCALE GENOMIC DNA]</scope>
    <source>
        <strain evidence="4 5">LHW63021</strain>
    </source>
</reference>
<accession>A0A365HC84</accession>
<keyword evidence="1" id="KW-0805">Transcription regulation</keyword>
<evidence type="ECO:0000256" key="1">
    <source>
        <dbReference type="ARBA" id="ARBA00023015"/>
    </source>
</evidence>
<dbReference type="InterPro" id="IPR011051">
    <property type="entry name" value="RmlC_Cupin_sf"/>
</dbReference>
<sequence>MSQRTYGDAAAPWRIWMPAVTIPEQHEDRLHVLLWQVCGDTDLIVGGDSRTLTAGYALWIPVGVRHEFTVRADSVTMPLFFEAADTATTLTEPTLVTVDQDLRMLMLAYTVSWNTIIKPTPNLARQILALIEESPVLSAVLPMPTSEPARAIAEALRFNPGDIRGVEKLAESVHTSVRTVERMFQAETGMTLRRWRIRNRMEAAAILLRSNAAPEAVAHRVGYTNANAFRRVFKSHFGISPTEYLDRYRAQP</sequence>
<protein>
    <submittedName>
        <fullName evidence="4">AraC family transcriptional regulator</fullName>
    </submittedName>
</protein>
<name>A0A365HC84_9ACTN</name>
<dbReference type="SUPFAM" id="SSF46689">
    <property type="entry name" value="Homeodomain-like"/>
    <property type="match status" value="1"/>
</dbReference>
<dbReference type="PANTHER" id="PTHR11019:SF199">
    <property type="entry name" value="HTH-TYPE TRANSCRIPTIONAL REGULATOR NIMR"/>
    <property type="match status" value="1"/>
</dbReference>
<evidence type="ECO:0000313" key="5">
    <source>
        <dbReference type="Proteomes" id="UP000251891"/>
    </source>
</evidence>
<evidence type="ECO:0000256" key="2">
    <source>
        <dbReference type="ARBA" id="ARBA00023163"/>
    </source>
</evidence>
<dbReference type="SMART" id="SM00342">
    <property type="entry name" value="HTH_ARAC"/>
    <property type="match status" value="1"/>
</dbReference>
<dbReference type="GO" id="GO:0043565">
    <property type="term" value="F:sequence-specific DNA binding"/>
    <property type="evidence" value="ECO:0007669"/>
    <property type="project" value="InterPro"/>
</dbReference>
<keyword evidence="5" id="KW-1185">Reference proteome</keyword>
<gene>
    <name evidence="4" type="ORF">DPM19_00810</name>
</gene>